<protein>
    <recommendedName>
        <fullName evidence="7">Phage shock protein PspC N-terminal domain-containing protein</fullName>
    </recommendedName>
</protein>
<evidence type="ECO:0000259" key="7">
    <source>
        <dbReference type="Pfam" id="PF04024"/>
    </source>
</evidence>
<evidence type="ECO:0000256" key="4">
    <source>
        <dbReference type="ARBA" id="ARBA00022989"/>
    </source>
</evidence>
<feature type="domain" description="Phage shock protein PspC N-terminal" evidence="7">
    <location>
        <begin position="4"/>
        <end position="59"/>
    </location>
</feature>
<comment type="subcellular location">
    <subcellularLocation>
        <location evidence="1">Cell membrane</location>
        <topology evidence="1">Single-pass membrane protein</topology>
    </subcellularLocation>
</comment>
<reference evidence="8 9" key="1">
    <citation type="submission" date="2014-08" db="EMBL/GenBank/DDBJ databases">
        <title>Complete genome sequence of Corynebacterium phocae M408/89/1(T)(=DSM 44612(T)), isolated from the common seal (Phoca vitulina).</title>
        <authorList>
            <person name="Ruckert C."/>
            <person name="Albersmeier A."/>
            <person name="Winkler A."/>
            <person name="Kalinowski J."/>
        </authorList>
    </citation>
    <scope>NUCLEOTIDE SEQUENCE [LARGE SCALE GENOMIC DNA]</scope>
    <source>
        <strain evidence="8 9">M408/89/1</strain>
    </source>
</reference>
<dbReference type="EMBL" id="CP009249">
    <property type="protein sequence ID" value="APT92041.1"/>
    <property type="molecule type" value="Genomic_DNA"/>
</dbReference>
<keyword evidence="3 6" id="KW-0812">Transmembrane</keyword>
<dbReference type="RefSeq" id="WP_075733112.1">
    <property type="nucleotide sequence ID" value="NZ_CP009249.1"/>
</dbReference>
<dbReference type="InterPro" id="IPR007168">
    <property type="entry name" value="Phageshock_PspC_N"/>
</dbReference>
<evidence type="ECO:0000256" key="3">
    <source>
        <dbReference type="ARBA" id="ARBA00022692"/>
    </source>
</evidence>
<evidence type="ECO:0000256" key="5">
    <source>
        <dbReference type="ARBA" id="ARBA00023136"/>
    </source>
</evidence>
<gene>
    <name evidence="8" type="ORF">CPHO_03065</name>
</gene>
<keyword evidence="4 6" id="KW-1133">Transmembrane helix</keyword>
<proteinExistence type="predicted"/>
<dbReference type="OrthoDB" id="7359894at2"/>
<keyword evidence="9" id="KW-1185">Reference proteome</keyword>
<evidence type="ECO:0000256" key="1">
    <source>
        <dbReference type="ARBA" id="ARBA00004162"/>
    </source>
</evidence>
<accession>A0A1L7D251</accession>
<dbReference type="PANTHER" id="PTHR33885:SF3">
    <property type="entry name" value="PHAGE SHOCK PROTEIN C"/>
    <property type="match status" value="1"/>
</dbReference>
<dbReference type="InterPro" id="IPR052027">
    <property type="entry name" value="PspC"/>
</dbReference>
<dbReference type="STRING" id="161895.CPHO_03065"/>
<sequence length="61" mass="6407">MTNRLTRSSSDSMIAGVCGGIAHYAGIDPTIVRVAFVAATVMGFSGLFAYIILAIVMPKDQ</sequence>
<dbReference type="Pfam" id="PF04024">
    <property type="entry name" value="PspC"/>
    <property type="match status" value="1"/>
</dbReference>
<keyword evidence="2" id="KW-1003">Cell membrane</keyword>
<keyword evidence="5 6" id="KW-0472">Membrane</keyword>
<evidence type="ECO:0000313" key="9">
    <source>
        <dbReference type="Proteomes" id="UP000185491"/>
    </source>
</evidence>
<dbReference type="KEGG" id="cpho:CPHO_03065"/>
<feature type="transmembrane region" description="Helical" evidence="6">
    <location>
        <begin position="34"/>
        <end position="56"/>
    </location>
</feature>
<dbReference type="AlphaFoldDB" id="A0A1L7D251"/>
<name>A0A1L7D251_9CORY</name>
<dbReference type="GO" id="GO:0005886">
    <property type="term" value="C:plasma membrane"/>
    <property type="evidence" value="ECO:0007669"/>
    <property type="project" value="UniProtKB-SubCell"/>
</dbReference>
<evidence type="ECO:0000313" key="8">
    <source>
        <dbReference type="EMBL" id="APT92041.1"/>
    </source>
</evidence>
<dbReference type="PANTHER" id="PTHR33885">
    <property type="entry name" value="PHAGE SHOCK PROTEIN C"/>
    <property type="match status" value="1"/>
</dbReference>
<evidence type="ECO:0000256" key="2">
    <source>
        <dbReference type="ARBA" id="ARBA00022475"/>
    </source>
</evidence>
<organism evidence="8 9">
    <name type="scientific">Corynebacterium phocae</name>
    <dbReference type="NCBI Taxonomy" id="161895"/>
    <lineage>
        <taxon>Bacteria</taxon>
        <taxon>Bacillati</taxon>
        <taxon>Actinomycetota</taxon>
        <taxon>Actinomycetes</taxon>
        <taxon>Mycobacteriales</taxon>
        <taxon>Corynebacteriaceae</taxon>
        <taxon>Corynebacterium</taxon>
    </lineage>
</organism>
<evidence type="ECO:0000256" key="6">
    <source>
        <dbReference type="SAM" id="Phobius"/>
    </source>
</evidence>
<dbReference type="Proteomes" id="UP000185491">
    <property type="component" value="Chromosome"/>
</dbReference>